<keyword evidence="2" id="KW-1185">Reference proteome</keyword>
<organism evidence="1 2">
    <name type="scientific">Parelaphostrongylus tenuis</name>
    <name type="common">Meningeal worm</name>
    <dbReference type="NCBI Taxonomy" id="148309"/>
    <lineage>
        <taxon>Eukaryota</taxon>
        <taxon>Metazoa</taxon>
        <taxon>Ecdysozoa</taxon>
        <taxon>Nematoda</taxon>
        <taxon>Chromadorea</taxon>
        <taxon>Rhabditida</taxon>
        <taxon>Rhabditina</taxon>
        <taxon>Rhabditomorpha</taxon>
        <taxon>Strongyloidea</taxon>
        <taxon>Metastrongylidae</taxon>
        <taxon>Parelaphostrongylus</taxon>
    </lineage>
</organism>
<dbReference type="Proteomes" id="UP001196413">
    <property type="component" value="Unassembled WGS sequence"/>
</dbReference>
<name>A0AAD5QSM5_PARTN</name>
<accession>A0AAD5QSM5</accession>
<protein>
    <submittedName>
        <fullName evidence="1">Uncharacterized protein</fullName>
    </submittedName>
</protein>
<gene>
    <name evidence="1" type="ORF">KIN20_022940</name>
</gene>
<dbReference type="AlphaFoldDB" id="A0AAD5QSM5"/>
<sequence>MVTLPCTTPSKLINSTPSHRHIRMEMWVAMCFQYSVPPDKMKGGDFVVEHFMLMIDHKC</sequence>
<evidence type="ECO:0000313" key="2">
    <source>
        <dbReference type="Proteomes" id="UP001196413"/>
    </source>
</evidence>
<reference evidence="1" key="1">
    <citation type="submission" date="2021-06" db="EMBL/GenBank/DDBJ databases">
        <title>Parelaphostrongylus tenuis whole genome reference sequence.</title>
        <authorList>
            <person name="Garwood T.J."/>
            <person name="Larsen P.A."/>
            <person name="Fountain-Jones N.M."/>
            <person name="Garbe J.R."/>
            <person name="Macchietto M.G."/>
            <person name="Kania S.A."/>
            <person name="Gerhold R.W."/>
            <person name="Richards J.E."/>
            <person name="Wolf T.M."/>
        </authorList>
    </citation>
    <scope>NUCLEOTIDE SEQUENCE</scope>
    <source>
        <strain evidence="1">MNPRO001-30</strain>
        <tissue evidence="1">Meninges</tissue>
    </source>
</reference>
<evidence type="ECO:0000313" key="1">
    <source>
        <dbReference type="EMBL" id="KAJ1363148.1"/>
    </source>
</evidence>
<comment type="caution">
    <text evidence="1">The sequence shown here is derived from an EMBL/GenBank/DDBJ whole genome shotgun (WGS) entry which is preliminary data.</text>
</comment>
<proteinExistence type="predicted"/>
<dbReference type="EMBL" id="JAHQIW010004628">
    <property type="protein sequence ID" value="KAJ1363148.1"/>
    <property type="molecule type" value="Genomic_DNA"/>
</dbReference>